<dbReference type="EMBL" id="DTGR01000118">
    <property type="protein sequence ID" value="HHS29474.1"/>
    <property type="molecule type" value="Genomic_DNA"/>
</dbReference>
<proteinExistence type="predicted"/>
<comment type="caution">
    <text evidence="1">The sequence shown here is derived from an EMBL/GenBank/DDBJ whole genome shotgun (WGS) entry which is preliminary data.</text>
</comment>
<sequence>MSEIRQISASWGWRLLAGVVWLTVLAVPSWGNPPANPKYWAGGRQSPVVVLNGEWFQAMEKFANANGTVYGDRQEFYLEQIATSEKFMVKTNLTLIEQNEKIIRLLEDLKRQGQKESH</sequence>
<evidence type="ECO:0000313" key="1">
    <source>
        <dbReference type="EMBL" id="HHS29474.1"/>
    </source>
</evidence>
<gene>
    <name evidence="1" type="ORF">ENV52_07225</name>
</gene>
<organism evidence="1">
    <name type="scientific">Desulfobacca acetoxidans</name>
    <dbReference type="NCBI Taxonomy" id="60893"/>
    <lineage>
        <taxon>Bacteria</taxon>
        <taxon>Pseudomonadati</taxon>
        <taxon>Thermodesulfobacteriota</taxon>
        <taxon>Desulfobaccia</taxon>
        <taxon>Desulfobaccales</taxon>
        <taxon>Desulfobaccaceae</taxon>
        <taxon>Desulfobacca</taxon>
    </lineage>
</organism>
<accession>A0A7V6DPT0</accession>
<dbReference type="AlphaFoldDB" id="A0A7V6DPT0"/>
<name>A0A7V6DPT0_9BACT</name>
<reference evidence="1" key="1">
    <citation type="journal article" date="2020" name="mSystems">
        <title>Genome- and Community-Level Interaction Insights into Carbon Utilization and Element Cycling Functions of Hydrothermarchaeota in Hydrothermal Sediment.</title>
        <authorList>
            <person name="Zhou Z."/>
            <person name="Liu Y."/>
            <person name="Xu W."/>
            <person name="Pan J."/>
            <person name="Luo Z.H."/>
            <person name="Li M."/>
        </authorList>
    </citation>
    <scope>NUCLEOTIDE SEQUENCE [LARGE SCALE GENOMIC DNA]</scope>
    <source>
        <strain evidence="1">SpSt-767</strain>
    </source>
</reference>
<protein>
    <submittedName>
        <fullName evidence="1">Uncharacterized protein</fullName>
    </submittedName>
</protein>